<reference evidence="1" key="1">
    <citation type="journal article" date="2020" name="Stud. Mycol.">
        <title>101 Dothideomycetes genomes: a test case for predicting lifestyles and emergence of pathogens.</title>
        <authorList>
            <person name="Haridas S."/>
            <person name="Albert R."/>
            <person name="Binder M."/>
            <person name="Bloem J."/>
            <person name="Labutti K."/>
            <person name="Salamov A."/>
            <person name="Andreopoulos B."/>
            <person name="Baker S."/>
            <person name="Barry K."/>
            <person name="Bills G."/>
            <person name="Bluhm B."/>
            <person name="Cannon C."/>
            <person name="Castanera R."/>
            <person name="Culley D."/>
            <person name="Daum C."/>
            <person name="Ezra D."/>
            <person name="Gonzalez J."/>
            <person name="Henrissat B."/>
            <person name="Kuo A."/>
            <person name="Liang C."/>
            <person name="Lipzen A."/>
            <person name="Lutzoni F."/>
            <person name="Magnuson J."/>
            <person name="Mondo S."/>
            <person name="Nolan M."/>
            <person name="Ohm R."/>
            <person name="Pangilinan J."/>
            <person name="Park H.-J."/>
            <person name="Ramirez L."/>
            <person name="Alfaro M."/>
            <person name="Sun H."/>
            <person name="Tritt A."/>
            <person name="Yoshinaga Y."/>
            <person name="Zwiers L.-H."/>
            <person name="Turgeon B."/>
            <person name="Goodwin S."/>
            <person name="Spatafora J."/>
            <person name="Crous P."/>
            <person name="Grigoriev I."/>
        </authorList>
    </citation>
    <scope>NUCLEOTIDE SEQUENCE</scope>
    <source>
        <strain evidence="1">CBS 115976</strain>
    </source>
</reference>
<dbReference type="Proteomes" id="UP000799302">
    <property type="component" value="Unassembled WGS sequence"/>
</dbReference>
<sequence length="274" mass="30621">MSATTLSSVEARLAALADHPLPQKAIVLGIARPRMRSGEYLIKAVYTEKPKEKVEFCIMNKDLQGRTLLDFPRKKNHFLWEELFEREPTHSSVEIFEAWGQIPASNAKDTTLHMIRWFRSWDGQVKTAPSLAVRIPVIADRITALGSGLRKLELERDNVVEEASAAPTHHERVEGQEPIQSPAMLPWQIQKPRASHSKSAAESISSIEELDPPTAHAGQPQGSYNHIFGNEDATLDSKTIQLPIPIQAKRPVLELKKKSQAHIVPDVMDLASLE</sequence>
<protein>
    <submittedName>
        <fullName evidence="1">Uncharacterized protein</fullName>
    </submittedName>
</protein>
<dbReference type="EMBL" id="MU004231">
    <property type="protein sequence ID" value="KAF2672843.1"/>
    <property type="molecule type" value="Genomic_DNA"/>
</dbReference>
<proteinExistence type="predicted"/>
<evidence type="ECO:0000313" key="1">
    <source>
        <dbReference type="EMBL" id="KAF2672843.1"/>
    </source>
</evidence>
<gene>
    <name evidence="1" type="ORF">BT63DRAFT_421048</name>
</gene>
<name>A0A6A6UN05_9PEZI</name>
<keyword evidence="2" id="KW-1185">Reference proteome</keyword>
<evidence type="ECO:0000313" key="2">
    <source>
        <dbReference type="Proteomes" id="UP000799302"/>
    </source>
</evidence>
<dbReference type="AlphaFoldDB" id="A0A6A6UN05"/>
<accession>A0A6A6UN05</accession>
<organism evidence="1 2">
    <name type="scientific">Microthyrium microscopicum</name>
    <dbReference type="NCBI Taxonomy" id="703497"/>
    <lineage>
        <taxon>Eukaryota</taxon>
        <taxon>Fungi</taxon>
        <taxon>Dikarya</taxon>
        <taxon>Ascomycota</taxon>
        <taxon>Pezizomycotina</taxon>
        <taxon>Dothideomycetes</taxon>
        <taxon>Dothideomycetes incertae sedis</taxon>
        <taxon>Microthyriales</taxon>
        <taxon>Microthyriaceae</taxon>
        <taxon>Microthyrium</taxon>
    </lineage>
</organism>